<feature type="domain" description="HTH merR-type" evidence="6">
    <location>
        <begin position="15"/>
        <end position="84"/>
    </location>
</feature>
<dbReference type="EMBL" id="JBHLTC010000026">
    <property type="protein sequence ID" value="MFC0626458.1"/>
    <property type="molecule type" value="Genomic_DNA"/>
</dbReference>
<evidence type="ECO:0000256" key="1">
    <source>
        <dbReference type="ARBA" id="ARBA00022491"/>
    </source>
</evidence>
<keyword evidence="1" id="KW-0678">Repressor</keyword>
<dbReference type="InterPro" id="IPR047057">
    <property type="entry name" value="MerR_fam"/>
</dbReference>
<dbReference type="RefSeq" id="WP_380050007.1">
    <property type="nucleotide sequence ID" value="NZ_JBHLTC010000026.1"/>
</dbReference>
<name>A0ABV6QP91_9ACTN</name>
<accession>A0ABV6QP91</accession>
<reference evidence="7 8" key="1">
    <citation type="submission" date="2024-09" db="EMBL/GenBank/DDBJ databases">
        <authorList>
            <person name="Sun Q."/>
            <person name="Mori K."/>
        </authorList>
    </citation>
    <scope>NUCLEOTIDE SEQUENCE [LARGE SCALE GENOMIC DNA]</scope>
    <source>
        <strain evidence="7 8">CGMCC 1.15906</strain>
    </source>
</reference>
<dbReference type="Gene3D" id="1.10.1660.10">
    <property type="match status" value="1"/>
</dbReference>
<keyword evidence="2" id="KW-0805">Transcription regulation</keyword>
<keyword evidence="4" id="KW-0804">Transcription</keyword>
<dbReference type="SMART" id="SM00422">
    <property type="entry name" value="HTH_MERR"/>
    <property type="match status" value="1"/>
</dbReference>
<dbReference type="CDD" id="cd01104">
    <property type="entry name" value="HTH_MlrA-CarA"/>
    <property type="match status" value="1"/>
</dbReference>
<evidence type="ECO:0000313" key="8">
    <source>
        <dbReference type="Proteomes" id="UP001589890"/>
    </source>
</evidence>
<dbReference type="Gene3D" id="3.40.50.280">
    <property type="entry name" value="Cobalamin-binding domain"/>
    <property type="match status" value="1"/>
</dbReference>
<dbReference type="InterPro" id="IPR009061">
    <property type="entry name" value="DNA-bd_dom_put_sf"/>
</dbReference>
<organism evidence="7 8">
    <name type="scientific">Kribbella deserti</name>
    <dbReference type="NCBI Taxonomy" id="1926257"/>
    <lineage>
        <taxon>Bacteria</taxon>
        <taxon>Bacillati</taxon>
        <taxon>Actinomycetota</taxon>
        <taxon>Actinomycetes</taxon>
        <taxon>Propionibacteriales</taxon>
        <taxon>Kribbellaceae</taxon>
        <taxon>Kribbella</taxon>
    </lineage>
</organism>
<protein>
    <submittedName>
        <fullName evidence="7">MerR family transcriptional regulator</fullName>
    </submittedName>
</protein>
<evidence type="ECO:0000259" key="6">
    <source>
        <dbReference type="PROSITE" id="PS50937"/>
    </source>
</evidence>
<evidence type="ECO:0000313" key="7">
    <source>
        <dbReference type="EMBL" id="MFC0626458.1"/>
    </source>
</evidence>
<dbReference type="PANTHER" id="PTHR30204:SF69">
    <property type="entry name" value="MERR-FAMILY TRANSCRIPTIONAL REGULATOR"/>
    <property type="match status" value="1"/>
</dbReference>
<dbReference type="InterPro" id="IPR000551">
    <property type="entry name" value="MerR-type_HTH_dom"/>
</dbReference>
<dbReference type="SUPFAM" id="SSF46955">
    <property type="entry name" value="Putative DNA-binding domain"/>
    <property type="match status" value="1"/>
</dbReference>
<comment type="caution">
    <text evidence="7">The sequence shown here is derived from an EMBL/GenBank/DDBJ whole genome shotgun (WGS) entry which is preliminary data.</text>
</comment>
<evidence type="ECO:0000256" key="2">
    <source>
        <dbReference type="ARBA" id="ARBA00023015"/>
    </source>
</evidence>
<dbReference type="Proteomes" id="UP001589890">
    <property type="component" value="Unassembled WGS sequence"/>
</dbReference>
<keyword evidence="8" id="KW-1185">Reference proteome</keyword>
<keyword evidence="3" id="KW-0238">DNA-binding</keyword>
<dbReference type="PROSITE" id="PS50937">
    <property type="entry name" value="HTH_MERR_2"/>
    <property type="match status" value="1"/>
</dbReference>
<dbReference type="Pfam" id="PF13411">
    <property type="entry name" value="MerR_1"/>
    <property type="match status" value="1"/>
</dbReference>
<proteinExistence type="predicted"/>
<feature type="region of interest" description="Disordered" evidence="5">
    <location>
        <begin position="74"/>
        <end position="95"/>
    </location>
</feature>
<evidence type="ECO:0000256" key="3">
    <source>
        <dbReference type="ARBA" id="ARBA00023125"/>
    </source>
</evidence>
<evidence type="ECO:0000256" key="4">
    <source>
        <dbReference type="ARBA" id="ARBA00023163"/>
    </source>
</evidence>
<gene>
    <name evidence="7" type="ORF">ACFFGN_20430</name>
</gene>
<dbReference type="PANTHER" id="PTHR30204">
    <property type="entry name" value="REDOX-CYCLING DRUG-SENSING TRANSCRIPTIONAL ACTIVATOR SOXR"/>
    <property type="match status" value="1"/>
</dbReference>
<evidence type="ECO:0000256" key="5">
    <source>
        <dbReference type="SAM" id="MobiDB-lite"/>
    </source>
</evidence>
<sequence length="288" mass="31285">MTEALRSRGEPAPVVWPVGRVAAMLGIPAVTLRSWEVRYGIAPTLRSPGNHRRYSDEDVARLRRMQRLIAGGTPPAEAARLSVESPPPTQSQQASAAERVESLLAATEAFRVEDLANDLNQCLRELGVQTGWDEVLAPALRRLGERFLRDGDCTDLETLLADETARAVDRYTGHRGSTGGDRPILLACSPGERHWLPMKVLQAALLERRLPAVLLASGIPAEAVVRAVARSRPRAVVLWSLTSCANQASLRRRLTAHAPQVLAAGPGWSSRVRPLSALTEAVDELSRA</sequence>